<dbReference type="InterPro" id="IPR036388">
    <property type="entry name" value="WH-like_DNA-bd_sf"/>
</dbReference>
<accession>A0ABV1G5H8</accession>
<dbReference type="Gene3D" id="1.10.10.10">
    <property type="entry name" value="Winged helix-like DNA-binding domain superfamily/Winged helix DNA-binding domain"/>
    <property type="match status" value="1"/>
</dbReference>
<gene>
    <name evidence="1" type="ORF">WMO66_05295</name>
</gene>
<dbReference type="GO" id="GO:0003743">
    <property type="term" value="F:translation initiation factor activity"/>
    <property type="evidence" value="ECO:0007669"/>
    <property type="project" value="UniProtKB-KW"/>
</dbReference>
<name>A0ABV1G5H8_9FIRM</name>
<dbReference type="EMBL" id="JBBMFF010000178">
    <property type="protein sequence ID" value="MEQ2510666.1"/>
    <property type="molecule type" value="Genomic_DNA"/>
</dbReference>
<keyword evidence="2" id="KW-1185">Reference proteome</keyword>
<dbReference type="RefSeq" id="WP_349135346.1">
    <property type="nucleotide sequence ID" value="NZ_JBBMFF010000178.1"/>
</dbReference>
<keyword evidence="1" id="KW-0648">Protein biosynthesis</keyword>
<evidence type="ECO:0000313" key="2">
    <source>
        <dbReference type="Proteomes" id="UP001491552"/>
    </source>
</evidence>
<dbReference type="SUPFAM" id="SSF46894">
    <property type="entry name" value="C-terminal effector domain of the bipartite response regulators"/>
    <property type="match status" value="1"/>
</dbReference>
<reference evidence="1 2" key="1">
    <citation type="submission" date="2024-03" db="EMBL/GenBank/DDBJ databases">
        <title>Human intestinal bacterial collection.</title>
        <authorList>
            <person name="Pauvert C."/>
            <person name="Hitch T.C.A."/>
            <person name="Clavel T."/>
        </authorList>
    </citation>
    <scope>NUCLEOTIDE SEQUENCE [LARGE SCALE GENOMIC DNA]</scope>
    <source>
        <strain evidence="1 2">CLA-AA-H192</strain>
    </source>
</reference>
<evidence type="ECO:0000313" key="1">
    <source>
        <dbReference type="EMBL" id="MEQ2510666.1"/>
    </source>
</evidence>
<keyword evidence="1" id="KW-0396">Initiation factor</keyword>
<dbReference type="InterPro" id="IPR016032">
    <property type="entry name" value="Sig_transdc_resp-reg_C-effctor"/>
</dbReference>
<sequence>MITAESLFFAILGTTRAEITPSVLATEITAELLFDENLGFDDFRITKDVYPTVAKLLRRSSDSVSRSVERMTARLWRCGSPEQLRKITGQERLLPRPARETILYLAYYLRAERPISALRYGTDVPPNRDQRVMIASRSAPTET</sequence>
<protein>
    <submittedName>
        <fullName evidence="1">Sporulation initiation factor Spo0A C-terminal domain-containing protein</fullName>
    </submittedName>
</protein>
<dbReference type="Proteomes" id="UP001491552">
    <property type="component" value="Unassembled WGS sequence"/>
</dbReference>
<organism evidence="1 2">
    <name type="scientific">Faecousia intestinalis</name>
    <dbReference type="NCBI Taxonomy" id="3133167"/>
    <lineage>
        <taxon>Bacteria</taxon>
        <taxon>Bacillati</taxon>
        <taxon>Bacillota</taxon>
        <taxon>Clostridia</taxon>
        <taxon>Eubacteriales</taxon>
        <taxon>Oscillospiraceae</taxon>
        <taxon>Faecousia</taxon>
    </lineage>
</organism>
<comment type="caution">
    <text evidence="1">The sequence shown here is derived from an EMBL/GenBank/DDBJ whole genome shotgun (WGS) entry which is preliminary data.</text>
</comment>
<proteinExistence type="predicted"/>